<keyword evidence="2" id="KW-1185">Reference proteome</keyword>
<name>A0ABY5P339_9LACT</name>
<dbReference type="Proteomes" id="UP001315967">
    <property type="component" value="Chromosome"/>
</dbReference>
<gene>
    <name evidence="1" type="ORF">NRE15_09445</name>
</gene>
<dbReference type="PIRSF" id="PIRSF000812">
    <property type="entry name" value="AAD"/>
    <property type="match status" value="1"/>
</dbReference>
<dbReference type="RefSeq" id="WP_313792628.1">
    <property type="nucleotide sequence ID" value="NZ_CP102453.1"/>
</dbReference>
<dbReference type="InterPro" id="IPR007530">
    <property type="entry name" value="Aminoglycoside_adenylylTfrase"/>
</dbReference>
<accession>A0ABY5P339</accession>
<dbReference type="Pfam" id="PF04439">
    <property type="entry name" value="Adenyl_transf"/>
    <property type="match status" value="1"/>
</dbReference>
<proteinExistence type="predicted"/>
<organism evidence="1 2">
    <name type="scientific">Fundicoccus culcitae</name>
    <dbReference type="NCBI Taxonomy" id="2969821"/>
    <lineage>
        <taxon>Bacteria</taxon>
        <taxon>Bacillati</taxon>
        <taxon>Bacillota</taxon>
        <taxon>Bacilli</taxon>
        <taxon>Lactobacillales</taxon>
        <taxon>Aerococcaceae</taxon>
        <taxon>Fundicoccus</taxon>
    </lineage>
</organism>
<reference evidence="1 2" key="1">
    <citation type="submission" date="2022-08" db="EMBL/GenBank/DDBJ databases">
        <title>Aerococcaceae sp. nov isolated from spoiled eye mask.</title>
        <authorList>
            <person name="Zhou G."/>
            <person name="Xie X.-B."/>
            <person name="Shi Q.-S."/>
            <person name="Wang Y.-S."/>
            <person name="Wen X."/>
            <person name="Peng H."/>
            <person name="Yang X.-J."/>
            <person name="Tao H.-B."/>
            <person name="Huang X.-M."/>
        </authorList>
    </citation>
    <scope>NUCLEOTIDE SEQUENCE [LARGE SCALE GENOMIC DNA]</scope>
    <source>
        <strain evidence="2">DM20194951</strain>
    </source>
</reference>
<dbReference type="InterPro" id="IPR043519">
    <property type="entry name" value="NT_sf"/>
</dbReference>
<dbReference type="SUPFAM" id="SSF81631">
    <property type="entry name" value="PAP/OAS1 substrate-binding domain"/>
    <property type="match status" value="1"/>
</dbReference>
<dbReference type="Gene3D" id="3.30.460.10">
    <property type="entry name" value="Beta Polymerase, domain 2"/>
    <property type="match status" value="1"/>
</dbReference>
<dbReference type="EMBL" id="CP102453">
    <property type="protein sequence ID" value="UUX33126.1"/>
    <property type="molecule type" value="Genomic_DNA"/>
</dbReference>
<evidence type="ECO:0000313" key="2">
    <source>
        <dbReference type="Proteomes" id="UP001315967"/>
    </source>
</evidence>
<dbReference type="SUPFAM" id="SSF81301">
    <property type="entry name" value="Nucleotidyltransferase"/>
    <property type="match status" value="1"/>
</dbReference>
<dbReference type="Gene3D" id="1.20.120.330">
    <property type="entry name" value="Nucleotidyltransferases domain 2"/>
    <property type="match status" value="1"/>
</dbReference>
<sequence>MMRTSQEMMDQLYAFVETHDAIRVFAMEGSRMNPEIVADAYQDFDVTFFVEKLDRWIKDESWLDYFGERTLVQKPDAMELFEAGEFGFSYLILFADGQKMDLTLNELTDLNTYLAEEPLGTVLVDKDGRLDEAVVADASKFHLKKPSAAEFDDCCNEFWWVTTYVSKGLLRHEFLFAVDHLNEIVRKELFRMLSWQVGLAFGFDRSIGKNDKFLPKYLAADTWETIVKSFDLSSEEAVWKALFSLVVLFKEVSVGVAEKLGYDYPDYADNIQPYLEKQYEDYRS</sequence>
<evidence type="ECO:0000313" key="1">
    <source>
        <dbReference type="EMBL" id="UUX33126.1"/>
    </source>
</evidence>
<protein>
    <submittedName>
        <fullName evidence="1">Aminoglycoside 6-adenylyltransferase</fullName>
    </submittedName>
</protein>